<evidence type="ECO:0000313" key="2">
    <source>
        <dbReference type="Proteomes" id="UP000004473"/>
    </source>
</evidence>
<name>I2NX53_NEISI</name>
<evidence type="ECO:0000313" key="1">
    <source>
        <dbReference type="EMBL" id="EIG30414.1"/>
    </source>
</evidence>
<accession>I2NX53</accession>
<gene>
    <name evidence="1" type="ORF">HMPREF1051_1277</name>
</gene>
<dbReference type="AlphaFoldDB" id="I2NX53"/>
<dbReference type="Proteomes" id="UP000004473">
    <property type="component" value="Unassembled WGS sequence"/>
</dbReference>
<proteinExistence type="predicted"/>
<dbReference type="EMBL" id="AJMT01000007">
    <property type="protein sequence ID" value="EIG30414.1"/>
    <property type="molecule type" value="Genomic_DNA"/>
</dbReference>
<protein>
    <submittedName>
        <fullName evidence="1">Uncharacterized protein</fullName>
    </submittedName>
</protein>
<reference evidence="1 2" key="1">
    <citation type="submission" date="2012-04" db="EMBL/GenBank/DDBJ databases">
        <authorList>
            <person name="Harkins D.M."/>
            <person name="Madupu R."/>
            <person name="Durkin A.S."/>
            <person name="Torralba M."/>
            <person name="Methe B."/>
            <person name="Sutton G.G."/>
            <person name="Nelson K.E."/>
        </authorList>
    </citation>
    <scope>NUCLEOTIDE SEQUENCE [LARGE SCALE GENOMIC DNA]</scope>
    <source>
        <strain evidence="1 2">VK64</strain>
    </source>
</reference>
<sequence length="41" mass="4789">MSDKSIPPTQPETQGRLKVLGNYLNSKNHVCAYRTYPTFWF</sequence>
<organism evidence="1 2">
    <name type="scientific">Neisseria sicca VK64</name>
    <dbReference type="NCBI Taxonomy" id="1095748"/>
    <lineage>
        <taxon>Bacteria</taxon>
        <taxon>Pseudomonadati</taxon>
        <taxon>Pseudomonadota</taxon>
        <taxon>Betaproteobacteria</taxon>
        <taxon>Neisseriales</taxon>
        <taxon>Neisseriaceae</taxon>
        <taxon>Neisseria</taxon>
    </lineage>
</organism>
<comment type="caution">
    <text evidence="1">The sequence shown here is derived from an EMBL/GenBank/DDBJ whole genome shotgun (WGS) entry which is preliminary data.</text>
</comment>